<reference evidence="2" key="1">
    <citation type="submission" date="2020-05" db="UniProtKB">
        <authorList>
            <consortium name="EnsemblMetazoa"/>
        </authorList>
    </citation>
    <scope>IDENTIFICATION</scope>
    <source>
        <strain evidence="2">USDA</strain>
    </source>
</reference>
<dbReference type="AlphaFoldDB" id="A0A1I8PI41"/>
<proteinExistence type="predicted"/>
<evidence type="ECO:0000256" key="1">
    <source>
        <dbReference type="SAM" id="Coils"/>
    </source>
</evidence>
<keyword evidence="3" id="KW-1185">Reference proteome</keyword>
<accession>A0A1I8PI41</accession>
<sequence length="125" mass="13774">MAGDCPHGMHLQASLQHHHHDSGGGGEEAVGGVSGILINTHEKYLQIIDELKNDLEQMSCEVVQVHNECCSHGKGGQHDASDDDEVDLTASLKELEDQNDRLQEALKLRLKEKDTAYREMEATVC</sequence>
<protein>
    <submittedName>
        <fullName evidence="2">Uncharacterized protein</fullName>
    </submittedName>
</protein>
<organism evidence="2 3">
    <name type="scientific">Stomoxys calcitrans</name>
    <name type="common">Stable fly</name>
    <name type="synonym">Conops calcitrans</name>
    <dbReference type="NCBI Taxonomy" id="35570"/>
    <lineage>
        <taxon>Eukaryota</taxon>
        <taxon>Metazoa</taxon>
        <taxon>Ecdysozoa</taxon>
        <taxon>Arthropoda</taxon>
        <taxon>Hexapoda</taxon>
        <taxon>Insecta</taxon>
        <taxon>Pterygota</taxon>
        <taxon>Neoptera</taxon>
        <taxon>Endopterygota</taxon>
        <taxon>Diptera</taxon>
        <taxon>Brachycera</taxon>
        <taxon>Muscomorpha</taxon>
        <taxon>Muscoidea</taxon>
        <taxon>Muscidae</taxon>
        <taxon>Stomoxys</taxon>
    </lineage>
</organism>
<evidence type="ECO:0000313" key="2">
    <source>
        <dbReference type="EnsemblMetazoa" id="SCAU008283-PA"/>
    </source>
</evidence>
<dbReference type="Proteomes" id="UP000095300">
    <property type="component" value="Unassembled WGS sequence"/>
</dbReference>
<name>A0A1I8PI41_STOCA</name>
<feature type="coiled-coil region" evidence="1">
    <location>
        <begin position="41"/>
        <end position="112"/>
    </location>
</feature>
<evidence type="ECO:0000313" key="3">
    <source>
        <dbReference type="Proteomes" id="UP000095300"/>
    </source>
</evidence>
<gene>
    <name evidence="2" type="primary">106081115</name>
</gene>
<dbReference type="EnsemblMetazoa" id="SCAU008283-RA">
    <property type="protein sequence ID" value="SCAU008283-PA"/>
    <property type="gene ID" value="SCAU008283"/>
</dbReference>
<dbReference type="VEuPathDB" id="VectorBase:SCAU008283"/>
<keyword evidence="1" id="KW-0175">Coiled coil</keyword>